<dbReference type="GeneID" id="66104687"/>
<accession>A0A9P7VSP0</accession>
<evidence type="ECO:0000313" key="3">
    <source>
        <dbReference type="Proteomes" id="UP000812287"/>
    </source>
</evidence>
<evidence type="ECO:0000313" key="2">
    <source>
        <dbReference type="EMBL" id="KAG7446713.1"/>
    </source>
</evidence>
<organism evidence="2 3">
    <name type="scientific">Guyanagaster necrorhizus</name>
    <dbReference type="NCBI Taxonomy" id="856835"/>
    <lineage>
        <taxon>Eukaryota</taxon>
        <taxon>Fungi</taxon>
        <taxon>Dikarya</taxon>
        <taxon>Basidiomycota</taxon>
        <taxon>Agaricomycotina</taxon>
        <taxon>Agaricomycetes</taxon>
        <taxon>Agaricomycetidae</taxon>
        <taxon>Agaricales</taxon>
        <taxon>Marasmiineae</taxon>
        <taxon>Physalacriaceae</taxon>
        <taxon>Guyanagaster</taxon>
    </lineage>
</organism>
<reference evidence="2" key="1">
    <citation type="submission" date="2020-11" db="EMBL/GenBank/DDBJ databases">
        <title>Adaptations for nitrogen fixation in a non-lichenized fungal sporocarp promotes dispersal by wood-feeding termites.</title>
        <authorList>
            <consortium name="DOE Joint Genome Institute"/>
            <person name="Koch R.A."/>
            <person name="Yoon G."/>
            <person name="Arayal U."/>
            <person name="Lail K."/>
            <person name="Amirebrahimi M."/>
            <person name="Labutti K."/>
            <person name="Lipzen A."/>
            <person name="Riley R."/>
            <person name="Barry K."/>
            <person name="Henrissat B."/>
            <person name="Grigoriev I.V."/>
            <person name="Herr J.R."/>
            <person name="Aime M.C."/>
        </authorList>
    </citation>
    <scope>NUCLEOTIDE SEQUENCE</scope>
    <source>
        <strain evidence="2">MCA 3950</strain>
    </source>
</reference>
<evidence type="ECO:0000256" key="1">
    <source>
        <dbReference type="SAM" id="MobiDB-lite"/>
    </source>
</evidence>
<dbReference type="EMBL" id="MU250533">
    <property type="protein sequence ID" value="KAG7446713.1"/>
    <property type="molecule type" value="Genomic_DNA"/>
</dbReference>
<protein>
    <submittedName>
        <fullName evidence="2">Uncharacterized protein</fullName>
    </submittedName>
</protein>
<comment type="caution">
    <text evidence="2">The sequence shown here is derived from an EMBL/GenBank/DDBJ whole genome shotgun (WGS) entry which is preliminary data.</text>
</comment>
<dbReference type="AlphaFoldDB" id="A0A9P7VSP0"/>
<dbReference type="RefSeq" id="XP_043040213.1">
    <property type="nucleotide sequence ID" value="XM_043182390.1"/>
</dbReference>
<proteinExistence type="predicted"/>
<name>A0A9P7VSP0_9AGAR</name>
<sequence>MGCAMPSPTGGYWHLTPHMHILPTPPSFPASRANAAEWSRSMLMSPCSLASQANVADQYKEERMTHLACGCKSLVSATNRPSIPSPRSQSDIPQCKLLL</sequence>
<feature type="region of interest" description="Disordered" evidence="1">
    <location>
        <begin position="78"/>
        <end position="99"/>
    </location>
</feature>
<feature type="compositionally biased region" description="Polar residues" evidence="1">
    <location>
        <begin position="78"/>
        <end position="92"/>
    </location>
</feature>
<keyword evidence="3" id="KW-1185">Reference proteome</keyword>
<gene>
    <name evidence="2" type="ORF">BT62DRAFT_82791</name>
</gene>
<dbReference type="Proteomes" id="UP000812287">
    <property type="component" value="Unassembled WGS sequence"/>
</dbReference>